<dbReference type="RefSeq" id="WP_190352968.1">
    <property type="nucleotide sequence ID" value="NZ_JACJPY010000111.1"/>
</dbReference>
<sequence>MMRQKLTGCNPSIYSSLLSSLSQLYYLQRFEPFFFTLEYPKTRKALGYGIGEFKAIYKAYVKQRGAK</sequence>
<reference evidence="1" key="1">
    <citation type="journal article" date="2015" name="ISME J.">
        <title>Draft Genome Sequence of Streptomyces incarnatus NRRL8089, which Produces the Nucleoside Antibiotic Sinefungin.</title>
        <authorList>
            <person name="Oshima K."/>
            <person name="Hattori M."/>
            <person name="Shimizu H."/>
            <person name="Fukuda K."/>
            <person name="Nemoto M."/>
            <person name="Inagaki K."/>
            <person name="Tamura T."/>
        </authorList>
    </citation>
    <scope>NUCLEOTIDE SEQUENCE</scope>
    <source>
        <strain evidence="1">FACHB-1277</strain>
    </source>
</reference>
<dbReference type="AlphaFoldDB" id="A0A926UYI3"/>
<comment type="caution">
    <text evidence="1">The sequence shown here is derived from an EMBL/GenBank/DDBJ whole genome shotgun (WGS) entry which is preliminary data.</text>
</comment>
<keyword evidence="2" id="KW-1185">Reference proteome</keyword>
<name>A0A926UYI3_9CYAN</name>
<evidence type="ECO:0000313" key="1">
    <source>
        <dbReference type="EMBL" id="MBD2152500.1"/>
    </source>
</evidence>
<dbReference type="EMBL" id="JACJPY010000111">
    <property type="protein sequence ID" value="MBD2152500.1"/>
    <property type="molecule type" value="Genomic_DNA"/>
</dbReference>
<gene>
    <name evidence="1" type="ORF">H6F44_20610</name>
</gene>
<protein>
    <submittedName>
        <fullName evidence="1">Uncharacterized protein</fullName>
    </submittedName>
</protein>
<dbReference type="Proteomes" id="UP000631421">
    <property type="component" value="Unassembled WGS sequence"/>
</dbReference>
<organism evidence="1 2">
    <name type="scientific">Pseudanabaena cinerea FACHB-1277</name>
    <dbReference type="NCBI Taxonomy" id="2949581"/>
    <lineage>
        <taxon>Bacteria</taxon>
        <taxon>Bacillati</taxon>
        <taxon>Cyanobacteriota</taxon>
        <taxon>Cyanophyceae</taxon>
        <taxon>Pseudanabaenales</taxon>
        <taxon>Pseudanabaenaceae</taxon>
        <taxon>Pseudanabaena</taxon>
        <taxon>Pseudanabaena cinerea</taxon>
    </lineage>
</organism>
<proteinExistence type="predicted"/>
<accession>A0A926UYI3</accession>
<reference evidence="1" key="2">
    <citation type="submission" date="2020-08" db="EMBL/GenBank/DDBJ databases">
        <authorList>
            <person name="Chen M."/>
            <person name="Teng W."/>
            <person name="Zhao L."/>
            <person name="Hu C."/>
            <person name="Zhou Y."/>
            <person name="Han B."/>
            <person name="Song L."/>
            <person name="Shu W."/>
        </authorList>
    </citation>
    <scope>NUCLEOTIDE SEQUENCE</scope>
    <source>
        <strain evidence="1">FACHB-1277</strain>
    </source>
</reference>
<evidence type="ECO:0000313" key="2">
    <source>
        <dbReference type="Proteomes" id="UP000631421"/>
    </source>
</evidence>